<dbReference type="OrthoDB" id="9789543at2"/>
<sequence>MNVFITGASGFVGSHLVKALSADKAVKRIYALYRNEDQIAFLPKVNPVIGDLEKLPEIDLDVPIDLVIHLAGYFRNESKKLCEKVNLQGTKNTIAFCRNNGIKRILFYSTINVDLKTKGNYATTKLMAEEEVRKSGLEYMIVRPALIYEGRKGSLGKIIRYVEKLPFVPVFGDGNAKEQPIHIDEIVNLTVAMIKDFKPGTVLYAAGKEAMTFREMINIIARTMNKKAKILTIPAKPVHAVLRLFEKAGIHIGISSEQVAHMSEDLAADMNETLKLYPVELKSFEENIRRER</sequence>
<protein>
    <submittedName>
        <fullName evidence="2">NADH dehydrogenase</fullName>
    </submittedName>
</protein>
<organism evidence="2 3">
    <name type="scientific">Thermoclostridium stercorarium subsp. thermolacticum DSM 2910</name>
    <dbReference type="NCBI Taxonomy" id="1121336"/>
    <lineage>
        <taxon>Bacteria</taxon>
        <taxon>Bacillati</taxon>
        <taxon>Bacillota</taxon>
        <taxon>Clostridia</taxon>
        <taxon>Eubacteriales</taxon>
        <taxon>Oscillospiraceae</taxon>
        <taxon>Thermoclostridium</taxon>
    </lineage>
</organism>
<feature type="domain" description="NAD-dependent epimerase/dehydratase" evidence="1">
    <location>
        <begin position="3"/>
        <end position="198"/>
    </location>
</feature>
<evidence type="ECO:0000259" key="1">
    <source>
        <dbReference type="Pfam" id="PF01370"/>
    </source>
</evidence>
<dbReference type="InterPro" id="IPR051207">
    <property type="entry name" value="ComplexI_NDUFA9_subunit"/>
</dbReference>
<dbReference type="EMBL" id="CP014672">
    <property type="protein sequence ID" value="ANW97638.1"/>
    <property type="molecule type" value="Genomic_DNA"/>
</dbReference>
<dbReference type="Proteomes" id="UP000092971">
    <property type="component" value="Chromosome"/>
</dbReference>
<dbReference type="AlphaFoldDB" id="A0A1B1YA65"/>
<dbReference type="Pfam" id="PF01370">
    <property type="entry name" value="Epimerase"/>
    <property type="match status" value="1"/>
</dbReference>
<dbReference type="RefSeq" id="WP_015357858.1">
    <property type="nucleotide sequence ID" value="NZ_CP014672.1"/>
</dbReference>
<name>A0A1B1YA65_THEST</name>
<dbReference type="GO" id="GO:0044877">
    <property type="term" value="F:protein-containing complex binding"/>
    <property type="evidence" value="ECO:0007669"/>
    <property type="project" value="TreeGrafter"/>
</dbReference>
<accession>A0A1B1YA65</accession>
<gene>
    <name evidence="2" type="ORF">CSTERTH_00605</name>
</gene>
<dbReference type="InterPro" id="IPR036291">
    <property type="entry name" value="NAD(P)-bd_dom_sf"/>
</dbReference>
<dbReference type="SUPFAM" id="SSF51735">
    <property type="entry name" value="NAD(P)-binding Rossmann-fold domains"/>
    <property type="match status" value="1"/>
</dbReference>
<dbReference type="PANTHER" id="PTHR12126:SF11">
    <property type="entry name" value="NADH DEHYDROGENASE [UBIQUINONE] 1 ALPHA SUBCOMPLEX SUBUNIT 9, MITOCHONDRIAL"/>
    <property type="match status" value="1"/>
</dbReference>
<proteinExistence type="predicted"/>
<evidence type="ECO:0000313" key="3">
    <source>
        <dbReference type="Proteomes" id="UP000092971"/>
    </source>
</evidence>
<dbReference type="InterPro" id="IPR001509">
    <property type="entry name" value="Epimerase_deHydtase"/>
</dbReference>
<evidence type="ECO:0000313" key="2">
    <source>
        <dbReference type="EMBL" id="ANW97638.1"/>
    </source>
</evidence>
<dbReference type="Gene3D" id="3.40.50.720">
    <property type="entry name" value="NAD(P)-binding Rossmann-like Domain"/>
    <property type="match status" value="1"/>
</dbReference>
<dbReference type="PANTHER" id="PTHR12126">
    <property type="entry name" value="NADH-UBIQUINONE OXIDOREDUCTASE 39 KDA SUBUNIT-RELATED"/>
    <property type="match status" value="1"/>
</dbReference>
<reference evidence="2 3" key="1">
    <citation type="submission" date="2016-02" db="EMBL/GenBank/DDBJ databases">
        <title>Comparison of Clostridium stercorarium subspecies using comparative genomics and transcriptomics.</title>
        <authorList>
            <person name="Schellenberg J."/>
            <person name="Thallinger G."/>
            <person name="Levin D.B."/>
            <person name="Zhang X."/>
            <person name="Alvare G."/>
            <person name="Fristensky B."/>
            <person name="Sparling R."/>
        </authorList>
    </citation>
    <scope>NUCLEOTIDE SEQUENCE [LARGE SCALE GENOMIC DNA]</scope>
    <source>
        <strain evidence="2 3">DSM 2910</strain>
    </source>
</reference>